<evidence type="ECO:0000313" key="5">
    <source>
        <dbReference type="EMBL" id="EMG50191.1"/>
    </source>
</evidence>
<feature type="compositionally biased region" description="Acidic residues" evidence="3">
    <location>
        <begin position="129"/>
        <end position="140"/>
    </location>
</feature>
<dbReference type="Gene3D" id="3.30.70.330">
    <property type="match status" value="1"/>
</dbReference>
<dbReference type="Proteomes" id="UP000011777">
    <property type="component" value="Unassembled WGS sequence"/>
</dbReference>
<feature type="non-terminal residue" evidence="5">
    <location>
        <position position="1"/>
    </location>
</feature>
<feature type="compositionally biased region" description="Polar residues" evidence="3">
    <location>
        <begin position="718"/>
        <end position="729"/>
    </location>
</feature>
<feature type="compositionally biased region" description="Basic residues" evidence="3">
    <location>
        <begin position="546"/>
        <end position="558"/>
    </location>
</feature>
<feature type="compositionally biased region" description="Low complexity" evidence="3">
    <location>
        <begin position="627"/>
        <end position="636"/>
    </location>
</feature>
<dbReference type="PANTHER" id="PTHR13968:SF26">
    <property type="entry name" value="RRM DOMAIN-CONTAINING PROTEIN"/>
    <property type="match status" value="1"/>
</dbReference>
<reference evidence="5 6" key="1">
    <citation type="submission" date="2013-02" db="EMBL/GenBank/DDBJ databases">
        <title>Genome sequence of Candida maltosa Xu316, a potential industrial strain for xylitol and ethanol production.</title>
        <authorList>
            <person name="Yu J."/>
            <person name="Wang Q."/>
            <person name="Geng X."/>
            <person name="Bao W."/>
            <person name="He P."/>
            <person name="Cai J."/>
        </authorList>
    </citation>
    <scope>NUCLEOTIDE SEQUENCE [LARGE SCALE GENOMIC DNA]</scope>
    <source>
        <strain evidence="6">Xu316</strain>
    </source>
</reference>
<feature type="compositionally biased region" description="Low complexity" evidence="3">
    <location>
        <begin position="693"/>
        <end position="707"/>
    </location>
</feature>
<dbReference type="InterPro" id="IPR000504">
    <property type="entry name" value="RRM_dom"/>
</dbReference>
<dbReference type="SMART" id="SM00360">
    <property type="entry name" value="RRM"/>
    <property type="match status" value="1"/>
</dbReference>
<feature type="compositionally biased region" description="Low complexity" evidence="3">
    <location>
        <begin position="587"/>
        <end position="618"/>
    </location>
</feature>
<feature type="compositionally biased region" description="Acidic residues" evidence="3">
    <location>
        <begin position="44"/>
        <end position="64"/>
    </location>
</feature>
<feature type="domain" description="RRM" evidence="4">
    <location>
        <begin position="298"/>
        <end position="369"/>
    </location>
</feature>
<dbReference type="OMA" id="NKITEMH"/>
<dbReference type="STRING" id="1245528.M3IUB3"/>
<feature type="compositionally biased region" description="Basic and acidic residues" evidence="3">
    <location>
        <begin position="388"/>
        <end position="400"/>
    </location>
</feature>
<feature type="compositionally biased region" description="Low complexity" evidence="3">
    <location>
        <begin position="748"/>
        <end position="757"/>
    </location>
</feature>
<comment type="caution">
    <text evidence="5">The sequence shown here is derived from an EMBL/GenBank/DDBJ whole genome shotgun (WGS) entry which is preliminary data.</text>
</comment>
<proteinExistence type="predicted"/>
<keyword evidence="1 2" id="KW-0694">RNA-binding</keyword>
<feature type="region of interest" description="Disordered" evidence="3">
    <location>
        <begin position="674"/>
        <end position="770"/>
    </location>
</feature>
<organism evidence="5 6">
    <name type="scientific">Candida maltosa (strain Xu316)</name>
    <name type="common">Yeast</name>
    <dbReference type="NCBI Taxonomy" id="1245528"/>
    <lineage>
        <taxon>Eukaryota</taxon>
        <taxon>Fungi</taxon>
        <taxon>Dikarya</taxon>
        <taxon>Ascomycota</taxon>
        <taxon>Saccharomycotina</taxon>
        <taxon>Pichiomycetes</taxon>
        <taxon>Debaryomycetaceae</taxon>
        <taxon>Candida/Lodderomyces clade</taxon>
        <taxon>Candida</taxon>
    </lineage>
</organism>
<accession>M3IUB3</accession>
<dbReference type="eggNOG" id="KOG0118">
    <property type="taxonomic scope" value="Eukaryota"/>
</dbReference>
<feature type="compositionally biased region" description="Pro residues" evidence="3">
    <location>
        <begin position="146"/>
        <end position="160"/>
    </location>
</feature>
<gene>
    <name evidence="5" type="ORF">G210_4781</name>
</gene>
<sequence>MEVDPVNLHKSEAEEAEEVSQSLSEERETEQQPEETPQQREPEEGTEENEQVNPPVEEEKEEDEPAKSTLDVVQELFADTQNPASDDQSKEVDDYDPESAFSGNESDSKPEVQQQQQQQHEDPKGNNDESADEDTYEPEVDVPTNFPKPPAIAGLPPKPPVNATVKPSTATIMEDSNAQERLKEAYDVYINSSLGRDRSFLSLDADDQVAQIKELFNSEGIDLETGTNRINFDQVYSYNKPFKNLKDPIPLVPIGEFCRRPNITAAMTSEEEQEYSDFIERENYYLNLQNWDEFPDKSRLFIGNLPANTISKQDLFRIFSQYGEVIQIAIKAGYGFTQFRTAESCLDCIQGETNVPLHNKILRLDASRPQKSRRPGHPEINNPNLSGDRGRERKDEEFEPKRKKQKTNIDCQVYITGKSSVFFIRKVKKAFATSQITIDIEDVTQKNITEVLSEAAYSGVLAACVIKELKVDVQTFETTPDGGIRFDEYADVEPEEGAAIVAKAKFKKYGHNMPPYYPQDTSYHDNSKQVEPYGMPSRGNSGNNHRGGRGRGGRGRGGHRGDGSHRGNNKRNYGGGGGRGGYDSWNQGPSGPQQYQQHQQSYGGPDPYQQQGYGQPYYGQPPPPQQNPYGSPPQQNTFPSWNSPSPPQQQSPNTNDMYQVLRGLPPDQIQSMINQLQQQQQRQPPPQSGGYGQPSYNNNNNNNGYNNYPPPPGSNNPATNQVQTLLSRLQGQQQQQNPYGQPPPPPNQQQNQQNQQGSSFYDTLSRLARK</sequence>
<feature type="compositionally biased region" description="Low complexity" evidence="3">
    <location>
        <begin position="730"/>
        <end position="739"/>
    </location>
</feature>
<dbReference type="PROSITE" id="PS50102">
    <property type="entry name" value="RRM"/>
    <property type="match status" value="1"/>
</dbReference>
<dbReference type="SUPFAM" id="SSF54928">
    <property type="entry name" value="RNA-binding domain, RBD"/>
    <property type="match status" value="1"/>
</dbReference>
<dbReference type="InterPro" id="IPR051186">
    <property type="entry name" value="RRM_HNRPC/RALY_subfam"/>
</dbReference>
<feature type="region of interest" description="Disordered" evidence="3">
    <location>
        <begin position="1"/>
        <end position="161"/>
    </location>
</feature>
<dbReference type="GO" id="GO:0003723">
    <property type="term" value="F:RNA binding"/>
    <property type="evidence" value="ECO:0007669"/>
    <property type="project" value="UniProtKB-UniRule"/>
</dbReference>
<evidence type="ECO:0000313" key="6">
    <source>
        <dbReference type="Proteomes" id="UP000011777"/>
    </source>
</evidence>
<dbReference type="Pfam" id="PF00076">
    <property type="entry name" value="RRM_1"/>
    <property type="match status" value="1"/>
</dbReference>
<evidence type="ECO:0000259" key="4">
    <source>
        <dbReference type="PROSITE" id="PS50102"/>
    </source>
</evidence>
<dbReference type="InterPro" id="IPR035979">
    <property type="entry name" value="RBD_domain_sf"/>
</dbReference>
<dbReference type="EMBL" id="AOGT01000345">
    <property type="protein sequence ID" value="EMG50191.1"/>
    <property type="molecule type" value="Genomic_DNA"/>
</dbReference>
<evidence type="ECO:0000256" key="3">
    <source>
        <dbReference type="SAM" id="MobiDB-lite"/>
    </source>
</evidence>
<keyword evidence="6" id="KW-1185">Reference proteome</keyword>
<feature type="region of interest" description="Disordered" evidence="3">
    <location>
        <begin position="367"/>
        <end position="403"/>
    </location>
</feature>
<feature type="region of interest" description="Disordered" evidence="3">
    <location>
        <begin position="517"/>
        <end position="660"/>
    </location>
</feature>
<dbReference type="HOGENOM" id="CLU_012324_0_0_1"/>
<evidence type="ECO:0000256" key="1">
    <source>
        <dbReference type="ARBA" id="ARBA00022884"/>
    </source>
</evidence>
<evidence type="ECO:0000256" key="2">
    <source>
        <dbReference type="PROSITE-ProRule" id="PRU00176"/>
    </source>
</evidence>
<dbReference type="AlphaFoldDB" id="M3IUB3"/>
<name>M3IUB3_CANMX</name>
<protein>
    <submittedName>
        <fullName evidence="5">Nuclear polyadenylated RNA-binding protein, putative (Single stranded rna binding protein, putative)</fullName>
    </submittedName>
</protein>
<dbReference type="PANTHER" id="PTHR13968">
    <property type="entry name" value="HETEROGENEOUS NUCLEAR RIBONUCLEOPROTEIN"/>
    <property type="match status" value="1"/>
</dbReference>
<dbReference type="OrthoDB" id="10044938at2759"/>
<dbReference type="InterPro" id="IPR012677">
    <property type="entry name" value="Nucleotide-bd_a/b_plait_sf"/>
</dbReference>